<feature type="domain" description="Obg" evidence="5">
    <location>
        <begin position="1"/>
        <end position="159"/>
    </location>
</feature>
<dbReference type="PRINTS" id="PR00326">
    <property type="entry name" value="GTP1OBG"/>
</dbReference>
<evidence type="ECO:0000256" key="3">
    <source>
        <dbReference type="ARBA" id="ARBA00023134"/>
    </source>
</evidence>
<dbReference type="InterPro" id="IPR014100">
    <property type="entry name" value="GTP-bd_Obg/CgtA"/>
</dbReference>
<dbReference type="GO" id="GO:0000287">
    <property type="term" value="F:magnesium ion binding"/>
    <property type="evidence" value="ECO:0007669"/>
    <property type="project" value="InterPro"/>
</dbReference>
<keyword evidence="2" id="KW-0547">Nucleotide-binding</keyword>
<reference evidence="6" key="1">
    <citation type="submission" date="2018-05" db="EMBL/GenBank/DDBJ databases">
        <authorList>
            <person name="Lanie J.A."/>
            <person name="Ng W.-L."/>
            <person name="Kazmierczak K.M."/>
            <person name="Andrzejewski T.M."/>
            <person name="Davidsen T.M."/>
            <person name="Wayne K.J."/>
            <person name="Tettelin H."/>
            <person name="Glass J.I."/>
            <person name="Rusch D."/>
            <person name="Podicherti R."/>
            <person name="Tsui H.-C.T."/>
            <person name="Winkler M.E."/>
        </authorList>
    </citation>
    <scope>NUCLEOTIDE SEQUENCE</scope>
</reference>
<dbReference type="GO" id="GO:0003924">
    <property type="term" value="F:GTPase activity"/>
    <property type="evidence" value="ECO:0007669"/>
    <property type="project" value="InterPro"/>
</dbReference>
<proteinExistence type="inferred from homology"/>
<evidence type="ECO:0000256" key="1">
    <source>
        <dbReference type="ARBA" id="ARBA00007699"/>
    </source>
</evidence>
<dbReference type="AlphaFoldDB" id="A0A381PF33"/>
<dbReference type="NCBIfam" id="NF008955">
    <property type="entry name" value="PRK12297.1"/>
    <property type="match status" value="1"/>
</dbReference>
<dbReference type="PANTHER" id="PTHR11702">
    <property type="entry name" value="DEVELOPMENTALLY REGULATED GTP-BINDING PROTEIN-RELATED"/>
    <property type="match status" value="1"/>
</dbReference>
<dbReference type="PROSITE" id="PS51883">
    <property type="entry name" value="OBG"/>
    <property type="match status" value="1"/>
</dbReference>
<evidence type="ECO:0000259" key="5">
    <source>
        <dbReference type="PROSITE" id="PS51883"/>
    </source>
</evidence>
<dbReference type="HAMAP" id="MF_01454">
    <property type="entry name" value="GTPase_Obg"/>
    <property type="match status" value="1"/>
</dbReference>
<dbReference type="InterPro" id="IPR027417">
    <property type="entry name" value="P-loop_NTPase"/>
</dbReference>
<feature type="domain" description="OBG-type G" evidence="4">
    <location>
        <begin position="160"/>
        <end position="332"/>
    </location>
</feature>
<dbReference type="PROSITE" id="PS00905">
    <property type="entry name" value="GTP1_OBG"/>
    <property type="match status" value="1"/>
</dbReference>
<organism evidence="6">
    <name type="scientific">marine metagenome</name>
    <dbReference type="NCBI Taxonomy" id="408172"/>
    <lineage>
        <taxon>unclassified sequences</taxon>
        <taxon>metagenomes</taxon>
        <taxon>ecological metagenomes</taxon>
    </lineage>
</organism>
<dbReference type="Pfam" id="PF01018">
    <property type="entry name" value="GTP1_OBG"/>
    <property type="match status" value="1"/>
</dbReference>
<dbReference type="Gene3D" id="3.40.50.300">
    <property type="entry name" value="P-loop containing nucleotide triphosphate hydrolases"/>
    <property type="match status" value="1"/>
</dbReference>
<dbReference type="GO" id="GO:0005525">
    <property type="term" value="F:GTP binding"/>
    <property type="evidence" value="ECO:0007669"/>
    <property type="project" value="UniProtKB-KW"/>
</dbReference>
<dbReference type="InterPro" id="IPR031167">
    <property type="entry name" value="G_OBG"/>
</dbReference>
<dbReference type="InterPro" id="IPR006073">
    <property type="entry name" value="GTP-bd"/>
</dbReference>
<dbReference type="InterPro" id="IPR045086">
    <property type="entry name" value="OBG_GTPase"/>
</dbReference>
<comment type="similarity">
    <text evidence="1">Belongs to the TRAFAC class OBG-HflX-like GTPase superfamily. OBG GTPase family.</text>
</comment>
<dbReference type="Gene3D" id="2.70.210.12">
    <property type="entry name" value="GTP1/OBG domain"/>
    <property type="match status" value="1"/>
</dbReference>
<dbReference type="NCBIfam" id="NF008956">
    <property type="entry name" value="PRK12299.1"/>
    <property type="match status" value="1"/>
</dbReference>
<dbReference type="InterPro" id="IPR006169">
    <property type="entry name" value="GTP1_OBG_dom"/>
</dbReference>
<protein>
    <recommendedName>
        <fullName evidence="7">OBG-type G domain-containing protein</fullName>
    </recommendedName>
</protein>
<evidence type="ECO:0000313" key="6">
    <source>
        <dbReference type="EMBL" id="SUZ64847.1"/>
    </source>
</evidence>
<dbReference type="InterPro" id="IPR036726">
    <property type="entry name" value="GTP1_OBG_dom_sf"/>
</dbReference>
<dbReference type="InterPro" id="IPR006074">
    <property type="entry name" value="GTP1-OBG_CS"/>
</dbReference>
<dbReference type="PANTHER" id="PTHR11702:SF31">
    <property type="entry name" value="MITOCHONDRIAL RIBOSOME-ASSOCIATED GTPASE 2"/>
    <property type="match status" value="1"/>
</dbReference>
<dbReference type="Pfam" id="PF01926">
    <property type="entry name" value="MMR_HSR1"/>
    <property type="match status" value="1"/>
</dbReference>
<dbReference type="PIRSF" id="PIRSF002401">
    <property type="entry name" value="GTP_bd_Obg/CgtA"/>
    <property type="match status" value="1"/>
</dbReference>
<name>A0A381PF33_9ZZZZ</name>
<dbReference type="EMBL" id="UINC01000944">
    <property type="protein sequence ID" value="SUZ64847.1"/>
    <property type="molecule type" value="Genomic_DNA"/>
</dbReference>
<dbReference type="SUPFAM" id="SSF52540">
    <property type="entry name" value="P-loop containing nucleoside triphosphate hydrolases"/>
    <property type="match status" value="1"/>
</dbReference>
<evidence type="ECO:0008006" key="7">
    <source>
        <dbReference type="Google" id="ProtNLM"/>
    </source>
</evidence>
<keyword evidence="3" id="KW-0342">GTP-binding</keyword>
<accession>A0A381PF33</accession>
<sequence>MKFVDEVTIRVQAGKGGNGCLSFFRGRNVPRGGPDGGDGGNGGSVYLVGHTSLNTLVDLRFQPLIRAEHGSAGGSANRTGGNGADLNVAVPIGTTVIDDETLEVVGDITDPDDVLCVAHGGQFGRGNRFFKSSTNRSPRQTTTGDLGETRVLRLQLKVIADVGLLGLPNAGKSTLISRISASRPKIADYPFTTLIPNLGVVRVAEDASFVVADIPGLVPGASKGAGLGMRFLRHLVRTRLLLHLVDAFPVDGSDPVANAKAIEQELSEFSPLFMEIPIWTVLTKIDLVAEKAEKEVEERLAEDFPDRPLYAISAVTGAGIDLLIDDLMQHVARWRENLALDPVLEERDRGFEARLTKDVLDQALRSSVFERRSEERDPDVEVVYRE</sequence>
<evidence type="ECO:0000256" key="2">
    <source>
        <dbReference type="ARBA" id="ARBA00022741"/>
    </source>
</evidence>
<dbReference type="PROSITE" id="PS51710">
    <property type="entry name" value="G_OBG"/>
    <property type="match status" value="1"/>
</dbReference>
<evidence type="ECO:0000259" key="4">
    <source>
        <dbReference type="PROSITE" id="PS51710"/>
    </source>
</evidence>
<dbReference type="FunFam" id="2.70.210.12:FF:000001">
    <property type="entry name" value="GTPase Obg"/>
    <property type="match status" value="1"/>
</dbReference>
<dbReference type="SUPFAM" id="SSF82051">
    <property type="entry name" value="Obg GTP-binding protein N-terminal domain"/>
    <property type="match status" value="1"/>
</dbReference>
<dbReference type="CDD" id="cd01898">
    <property type="entry name" value="Obg"/>
    <property type="match status" value="1"/>
</dbReference>
<dbReference type="NCBIfam" id="TIGR02729">
    <property type="entry name" value="Obg_CgtA"/>
    <property type="match status" value="1"/>
</dbReference>
<gene>
    <name evidence="6" type="ORF">METZ01_LOCUS17701</name>
</gene>